<dbReference type="EMBL" id="OV170224">
    <property type="protein sequence ID" value="CAH0724472.1"/>
    <property type="molecule type" value="Genomic_DNA"/>
</dbReference>
<feature type="compositionally biased region" description="Basic and acidic residues" evidence="2">
    <location>
        <begin position="120"/>
        <end position="134"/>
    </location>
</feature>
<feature type="compositionally biased region" description="Basic and acidic residues" evidence="2">
    <location>
        <begin position="969"/>
        <end position="979"/>
    </location>
</feature>
<feature type="region of interest" description="Disordered" evidence="2">
    <location>
        <begin position="632"/>
        <end position="742"/>
    </location>
</feature>
<feature type="compositionally biased region" description="Polar residues" evidence="2">
    <location>
        <begin position="684"/>
        <end position="697"/>
    </location>
</feature>
<feature type="compositionally biased region" description="Basic and acidic residues" evidence="2">
    <location>
        <begin position="665"/>
        <end position="680"/>
    </location>
</feature>
<feature type="compositionally biased region" description="Polar residues" evidence="2">
    <location>
        <begin position="395"/>
        <end position="413"/>
    </location>
</feature>
<feature type="compositionally biased region" description="Basic residues" evidence="2">
    <location>
        <begin position="139"/>
        <end position="148"/>
    </location>
</feature>
<feature type="non-terminal residue" evidence="3">
    <location>
        <position position="1197"/>
    </location>
</feature>
<feature type="region of interest" description="Disordered" evidence="2">
    <location>
        <begin position="1106"/>
        <end position="1143"/>
    </location>
</feature>
<feature type="compositionally biased region" description="Low complexity" evidence="2">
    <location>
        <begin position="575"/>
        <end position="612"/>
    </location>
</feature>
<feature type="compositionally biased region" description="Basic and acidic residues" evidence="2">
    <location>
        <begin position="89"/>
        <end position="112"/>
    </location>
</feature>
<feature type="region of interest" description="Disordered" evidence="2">
    <location>
        <begin position="393"/>
        <end position="505"/>
    </location>
</feature>
<dbReference type="Proteomes" id="UP000838878">
    <property type="component" value="Chromosome 4"/>
</dbReference>
<name>A0A8J9V3B3_9NEOP</name>
<keyword evidence="1" id="KW-0175">Coiled coil</keyword>
<protein>
    <submittedName>
        <fullName evidence="3">Uncharacterized protein</fullName>
    </submittedName>
</protein>
<gene>
    <name evidence="3" type="ORF">BINO364_LOCUS10176</name>
</gene>
<evidence type="ECO:0000256" key="2">
    <source>
        <dbReference type="SAM" id="MobiDB-lite"/>
    </source>
</evidence>
<evidence type="ECO:0000313" key="4">
    <source>
        <dbReference type="Proteomes" id="UP000838878"/>
    </source>
</evidence>
<feature type="region of interest" description="Disordered" evidence="2">
    <location>
        <begin position="1"/>
        <end position="179"/>
    </location>
</feature>
<feature type="compositionally biased region" description="Low complexity" evidence="2">
    <location>
        <begin position="1123"/>
        <end position="1143"/>
    </location>
</feature>
<feature type="compositionally biased region" description="Polar residues" evidence="2">
    <location>
        <begin position="980"/>
        <end position="992"/>
    </location>
</feature>
<reference evidence="3" key="1">
    <citation type="submission" date="2021-12" db="EMBL/GenBank/DDBJ databases">
        <authorList>
            <person name="Martin H S."/>
        </authorList>
    </citation>
    <scope>NUCLEOTIDE SEQUENCE</scope>
</reference>
<proteinExistence type="predicted"/>
<feature type="compositionally biased region" description="Basic and acidic residues" evidence="2">
    <location>
        <begin position="453"/>
        <end position="471"/>
    </location>
</feature>
<dbReference type="AlphaFoldDB" id="A0A8J9V3B3"/>
<feature type="compositionally biased region" description="Low complexity" evidence="2">
    <location>
        <begin position="1028"/>
        <end position="1040"/>
    </location>
</feature>
<feature type="coiled-coil region" evidence="1">
    <location>
        <begin position="363"/>
        <end position="390"/>
    </location>
</feature>
<accession>A0A8J9V3B3</accession>
<organism evidence="3 4">
    <name type="scientific">Brenthis ino</name>
    <name type="common">lesser marbled fritillary</name>
    <dbReference type="NCBI Taxonomy" id="405034"/>
    <lineage>
        <taxon>Eukaryota</taxon>
        <taxon>Metazoa</taxon>
        <taxon>Ecdysozoa</taxon>
        <taxon>Arthropoda</taxon>
        <taxon>Hexapoda</taxon>
        <taxon>Insecta</taxon>
        <taxon>Pterygota</taxon>
        <taxon>Neoptera</taxon>
        <taxon>Endopterygota</taxon>
        <taxon>Lepidoptera</taxon>
        <taxon>Glossata</taxon>
        <taxon>Ditrysia</taxon>
        <taxon>Papilionoidea</taxon>
        <taxon>Nymphalidae</taxon>
        <taxon>Heliconiinae</taxon>
        <taxon>Argynnini</taxon>
        <taxon>Brenthis</taxon>
    </lineage>
</organism>
<evidence type="ECO:0000256" key="1">
    <source>
        <dbReference type="SAM" id="Coils"/>
    </source>
</evidence>
<feature type="region of interest" description="Disordered" evidence="2">
    <location>
        <begin position="569"/>
        <end position="612"/>
    </location>
</feature>
<dbReference type="OrthoDB" id="5917823at2759"/>
<keyword evidence="4" id="KW-1185">Reference proteome</keyword>
<evidence type="ECO:0000313" key="3">
    <source>
        <dbReference type="EMBL" id="CAH0724472.1"/>
    </source>
</evidence>
<sequence>MGQAGSQPSEPRARRAHTLPHEPLRHAPKVLPSLTESPRLRSTDNGAILQSGGTISGRRPPALQESRVPHGHVHSNVYRSRSAGGTGENEIRTRERDPLHRSHTNLEFRHNDSNNVNKRFGSEPDLRIEEEQQKSKNNNNKHFRKKYRAPPPPSNDLREGSSPDSGEGNAKLEPQRKLRLFRTRNETKKLNGHMDSKIPVYKSTYTDFKSLDLNDQFGRRYKSPCKDNDQSYSYMDNNDMVQSSTSLKKEERLLQGKQDYRKTRTDRISGCRAKTSKTNESEAWKTPLLNKNFRHSDRFKNDQPILRREKTFDDTLTISERENESPRALHDKKSKALGEELSCKLSPLGQRNQPLRKSLPSLLHKSNEEKDEFQEELKKATSRIRKELGDKLIVSENTSQNNKTQKPNPSKLVTQKVKESSLTANKVDSKPICTRRPLSRLNETKPKTQLNKIRSDQNYKSESKENVKSMPDRGQASGKESTPEHSPTRRKGSTSNVVPEIQRSAPSKQFYFGMIESRKSEPQDNLKDFPGLGSPIIEEFTNFHLIEKKLLGYHEEDEMDKFNEKFKEDCKRNLSSESALSSEGSEGGSPRLALRLRPTLPKKAPRAARFSPAAAWRQLASLDAQLAETQPLAVETKMSADLPSESSPRSDQSADKSGDSGISGDHGHSDHRIDSPRHVAEPTWTPQQDLGDSSSDGTAREPRAGAAYSPERSAAYSPTYTPGAQPFSLSLPRDDKGKQLQQGFNSLQKLRKSVSGALGAALGSRKFDLEHEPMLEEPEQNWFLTKSAPNSLSNPLLYHQPLRTKISEDIGKEEPSLVTEKGAEDGSRWSSYVKWGGHAMYLPPAPGQSLSMLGSTERPVRSKSSGCLEASARAARAALAGEMRERERSASPGAARALPARVVPASGYIFVLSAKRNSNAGRGKRFTFQSTVRQLERRRLAEKLSREADLKEQQRRTELEAMRRVEEEFQRKRAREKANIRQQLRLVSSGANSMPPPSNNSKTRDEPDGSCRGSPAPERPRDARVRSHASSEGSARSKSSTPIRSVELSEWRQADARVYRDWAATAHAHPPACARMPNTAHAYAAEGEAFSGSPRSDNYRLEFARGRSPRAPHSPHSPRTPRAPRLLAARSPTSSTSGSELSLRQPIKISSKKRCDVLIKVAYQLTSYSFPKVVMPVVLTRLATDENPLKKKIQRNP</sequence>
<feature type="region of interest" description="Disordered" evidence="2">
    <location>
        <begin position="969"/>
        <end position="1046"/>
    </location>
</feature>